<dbReference type="OrthoDB" id="4722at2157"/>
<dbReference type="Proteomes" id="UP000440125">
    <property type="component" value="Unassembled WGS sequence"/>
</dbReference>
<evidence type="ECO:0000313" key="1">
    <source>
        <dbReference type="EMBL" id="MUM64798.1"/>
    </source>
</evidence>
<dbReference type="InterPro" id="IPR038029">
    <property type="entry name" value="GbiG_N_sf"/>
</dbReference>
<name>A0A6A9QLK3_ACIIN</name>
<dbReference type="GO" id="GO:0009236">
    <property type="term" value="P:cobalamin biosynthetic process"/>
    <property type="evidence" value="ECO:0007669"/>
    <property type="project" value="InterPro"/>
</dbReference>
<dbReference type="SUPFAM" id="SSF159664">
    <property type="entry name" value="CobE/GbiG C-terminal domain-like"/>
    <property type="match status" value="1"/>
</dbReference>
<dbReference type="EMBL" id="WFIY01000004">
    <property type="protein sequence ID" value="MUM64798.1"/>
    <property type="molecule type" value="Genomic_DNA"/>
</dbReference>
<sequence>MYVSRIKIIAESSNELAKRVRNSLDELGYFIVDSKEEVQVYFYPIEEIIYRVKKFSTKTPVIIGVTDDGSYVIPLFKEKCGGSFIAGIIADLLGSQLVLTSRTSQQGVYSIQEFAWVNGLEIINREKIDELEKKLLNSGKLKVYSNNIDIHTVEGYELTRKEEDADIIIKTDTEEEDKEIDDKRIIMKPLSLVIALSYSKDTPKEAIYYSIISTLKSINILRSTVNFIITSESKNGDKKIQDIAKSFNSTVIYVKEKQPCEPSLDFVNARVILKKTKRAYGVLTCLGVK</sequence>
<dbReference type="InterPro" id="IPR036518">
    <property type="entry name" value="CobE/GbiG_C_sf"/>
</dbReference>
<reference evidence="1 2" key="1">
    <citation type="submission" date="2019-10" db="EMBL/GenBank/DDBJ databases">
        <title>Genome Sequences from Six Type Strain Members of the Archaeal Family Sulfolobaceae: Acidianus ambivalens, Acidianus infernus, Metallosphaera prunae, Stygiolobus azoricus, Sulfolobus metallicus, and Sulfurisphaera ohwakuensis.</title>
        <authorList>
            <person name="Counts J.A."/>
            <person name="Kelly R.M."/>
        </authorList>
    </citation>
    <scope>NUCLEOTIDE SEQUENCE [LARGE SCALE GENOMIC DNA]</scope>
    <source>
        <strain evidence="1 2">DSM 3191</strain>
    </source>
</reference>
<dbReference type="PANTHER" id="PTHR37477:SF1">
    <property type="entry name" value="COBALT-PRECORRIN-5A HYDROLASE"/>
    <property type="match status" value="1"/>
</dbReference>
<evidence type="ECO:0000313" key="2">
    <source>
        <dbReference type="Proteomes" id="UP000440125"/>
    </source>
</evidence>
<comment type="caution">
    <text evidence="1">The sequence shown here is derived from an EMBL/GenBank/DDBJ whole genome shotgun (WGS) entry which is preliminary data.</text>
</comment>
<dbReference type="AlphaFoldDB" id="A0A6A9QLK3"/>
<proteinExistence type="predicted"/>
<dbReference type="SUPFAM" id="SSF159672">
    <property type="entry name" value="CbiG N-terminal domain-like"/>
    <property type="match status" value="1"/>
</dbReference>
<accession>A0A6A9QLK3</accession>
<protein>
    <submittedName>
        <fullName evidence="1">Cobalamin biosynthesis protein CbiG</fullName>
    </submittedName>
</protein>
<gene>
    <name evidence="1" type="ORF">D1867_05965</name>
</gene>
<dbReference type="RefSeq" id="WP_155863194.1">
    <property type="nucleotide sequence ID" value="NZ_WFIY01000004.1"/>
</dbReference>
<organism evidence="1 2">
    <name type="scientific">Acidianus infernus</name>
    <dbReference type="NCBI Taxonomy" id="12915"/>
    <lineage>
        <taxon>Archaea</taxon>
        <taxon>Thermoproteota</taxon>
        <taxon>Thermoprotei</taxon>
        <taxon>Sulfolobales</taxon>
        <taxon>Sulfolobaceae</taxon>
        <taxon>Acidianus</taxon>
    </lineage>
</organism>
<keyword evidence="2" id="KW-1185">Reference proteome</keyword>
<dbReference type="PANTHER" id="PTHR37477">
    <property type="entry name" value="COBALT-PRECORRIN-5A HYDROLASE"/>
    <property type="match status" value="1"/>
</dbReference>
<dbReference type="InterPro" id="IPR052553">
    <property type="entry name" value="CbiG_hydrolase"/>
</dbReference>